<dbReference type="AlphaFoldDB" id="A0A6A8AHQ3"/>
<sequence length="114" mass="12702">MLPGVDDFRMQTITRARSETDWPFLANKGLLVCAKVLLKPVVYFIGEDPDGEQSHPFAISTDMMEVALVNMGTTGVLRPYDDFEQLLKRLVPYVSMGQRLCNQPPGTDLPDSAL</sequence>
<gene>
    <name evidence="1" type="ORF">GAO09_22235</name>
</gene>
<dbReference type="Proteomes" id="UP000435138">
    <property type="component" value="Unassembled WGS sequence"/>
</dbReference>
<protein>
    <submittedName>
        <fullName evidence="1">Uncharacterized protein</fullName>
    </submittedName>
</protein>
<reference evidence="1 2" key="1">
    <citation type="submission" date="2019-11" db="EMBL/GenBank/DDBJ databases">
        <title>Genome analysis of Rhizobacterium cereale a novel genus and species isolated from maize roots in North Spain.</title>
        <authorList>
            <person name="Menendez E."/>
            <person name="Flores-Felix J.D."/>
            <person name="Ramirez-Bahena M.-H."/>
            <person name="Igual J.M."/>
            <person name="Garcia-Fraile P."/>
            <person name="Peix A."/>
            <person name="Velazquez E."/>
        </authorList>
    </citation>
    <scope>NUCLEOTIDE SEQUENCE [LARGE SCALE GENOMIC DNA]</scope>
    <source>
        <strain evidence="1 2">RZME27</strain>
    </source>
</reference>
<keyword evidence="2" id="KW-1185">Reference proteome</keyword>
<evidence type="ECO:0000313" key="1">
    <source>
        <dbReference type="EMBL" id="MQY48756.1"/>
    </source>
</evidence>
<evidence type="ECO:0000313" key="2">
    <source>
        <dbReference type="Proteomes" id="UP000435138"/>
    </source>
</evidence>
<dbReference type="EMBL" id="WIXI01000049">
    <property type="protein sequence ID" value="MQY48756.1"/>
    <property type="molecule type" value="Genomic_DNA"/>
</dbReference>
<organism evidence="1 2">
    <name type="scientific">Endobacterium cereale</name>
    <dbReference type="NCBI Taxonomy" id="2663029"/>
    <lineage>
        <taxon>Bacteria</taxon>
        <taxon>Pseudomonadati</taxon>
        <taxon>Pseudomonadota</taxon>
        <taxon>Alphaproteobacteria</taxon>
        <taxon>Hyphomicrobiales</taxon>
        <taxon>Rhizobiaceae</taxon>
        <taxon>Endobacterium</taxon>
    </lineage>
</organism>
<name>A0A6A8AHQ3_9HYPH</name>
<accession>A0A6A8AHQ3</accession>
<comment type="caution">
    <text evidence="1">The sequence shown here is derived from an EMBL/GenBank/DDBJ whole genome shotgun (WGS) entry which is preliminary data.</text>
</comment>
<proteinExistence type="predicted"/>